<evidence type="ECO:0000256" key="7">
    <source>
        <dbReference type="ARBA" id="ARBA00031011"/>
    </source>
</evidence>
<name>A0A501PI49_9PROT</name>
<proteinExistence type="inferred from homology"/>
<keyword evidence="11" id="KW-0479">Metal-binding</keyword>
<evidence type="ECO:0000256" key="5">
    <source>
        <dbReference type="ARBA" id="ARBA00019045"/>
    </source>
</evidence>
<comment type="catalytic activity">
    <reaction evidence="9">
        <text>2-oxoglutarate + O2 + 2 H(+) = ethene + 3 CO2 + H2O</text>
        <dbReference type="Rhea" id="RHEA:31523"/>
        <dbReference type="ChEBI" id="CHEBI:15377"/>
        <dbReference type="ChEBI" id="CHEBI:15378"/>
        <dbReference type="ChEBI" id="CHEBI:15379"/>
        <dbReference type="ChEBI" id="CHEBI:16526"/>
        <dbReference type="ChEBI" id="CHEBI:16810"/>
        <dbReference type="ChEBI" id="CHEBI:18153"/>
        <dbReference type="EC" id="1.13.12.19"/>
    </reaction>
</comment>
<gene>
    <name evidence="13" type="ORF">FIV46_08780</name>
</gene>
<keyword evidence="6" id="KW-0266">Ethylene biosynthesis</keyword>
<evidence type="ECO:0000256" key="4">
    <source>
        <dbReference type="ARBA" id="ARBA00012531"/>
    </source>
</evidence>
<dbReference type="InterPro" id="IPR005123">
    <property type="entry name" value="Oxoglu/Fe-dep_dioxygenase_dom"/>
</dbReference>
<comment type="pathway">
    <text evidence="2">Alkene biosynthesis; ethylene biosynthesis via 2-oxoglutarate.</text>
</comment>
<dbReference type="Gene3D" id="2.60.120.330">
    <property type="entry name" value="B-lactam Antibiotic, Isopenicillin N Synthase, Chain"/>
    <property type="match status" value="1"/>
</dbReference>
<dbReference type="Pfam" id="PF14226">
    <property type="entry name" value="DIOX_N"/>
    <property type="match status" value="1"/>
</dbReference>
<evidence type="ECO:0000313" key="14">
    <source>
        <dbReference type="Proteomes" id="UP000319148"/>
    </source>
</evidence>
<dbReference type="EC" id="1.13.12.19" evidence="4"/>
<protein>
    <recommendedName>
        <fullName evidence="5">2-oxoglutarate-dependent ethylene/succinate-forming enzyme</fullName>
        <ecNumber evidence="4">1.13.12.19</ecNumber>
        <ecNumber evidence="3">1.14.20.7</ecNumber>
    </recommendedName>
    <alternativeName>
        <fullName evidence="7">2-oxoglutarate dioxygenase (ethylene-forming)</fullName>
    </alternativeName>
    <alternativeName>
        <fullName evidence="8">2-oxoglutarate/L-arginine monooxygenase/decarboxylase (succinate-forming)</fullName>
    </alternativeName>
</protein>
<dbReference type="InterPro" id="IPR026992">
    <property type="entry name" value="DIOX_N"/>
</dbReference>
<evidence type="ECO:0000256" key="6">
    <source>
        <dbReference type="ARBA" id="ARBA00022666"/>
    </source>
</evidence>
<comment type="cofactor">
    <cofactor evidence="1">
        <name>Fe(2+)</name>
        <dbReference type="ChEBI" id="CHEBI:29033"/>
    </cofactor>
</comment>
<keyword evidence="11" id="KW-0408">Iron</keyword>
<organism evidence="13 14">
    <name type="scientific">Emcibacter nanhaiensis</name>
    <dbReference type="NCBI Taxonomy" id="1505037"/>
    <lineage>
        <taxon>Bacteria</taxon>
        <taxon>Pseudomonadati</taxon>
        <taxon>Pseudomonadota</taxon>
        <taxon>Alphaproteobacteria</taxon>
        <taxon>Emcibacterales</taxon>
        <taxon>Emcibacteraceae</taxon>
        <taxon>Emcibacter</taxon>
    </lineage>
</organism>
<comment type="catalytic activity">
    <reaction evidence="10">
        <text>L-arginine + 2-oxoglutarate + O2 = guanidine + L-glutamate 5-semialdehyde + succinate + CO2</text>
        <dbReference type="Rhea" id="RHEA:31535"/>
        <dbReference type="ChEBI" id="CHEBI:15379"/>
        <dbReference type="ChEBI" id="CHEBI:16526"/>
        <dbReference type="ChEBI" id="CHEBI:16810"/>
        <dbReference type="ChEBI" id="CHEBI:30031"/>
        <dbReference type="ChEBI" id="CHEBI:30087"/>
        <dbReference type="ChEBI" id="CHEBI:32682"/>
        <dbReference type="ChEBI" id="CHEBI:58066"/>
        <dbReference type="EC" id="1.14.20.7"/>
    </reaction>
</comment>
<dbReference type="PROSITE" id="PS51471">
    <property type="entry name" value="FE2OG_OXY"/>
    <property type="match status" value="1"/>
</dbReference>
<evidence type="ECO:0000256" key="3">
    <source>
        <dbReference type="ARBA" id="ARBA00012293"/>
    </source>
</evidence>
<dbReference type="GO" id="GO:0009693">
    <property type="term" value="P:ethylene biosynthetic process"/>
    <property type="evidence" value="ECO:0007669"/>
    <property type="project" value="UniProtKB-KW"/>
</dbReference>
<dbReference type="InterPro" id="IPR027443">
    <property type="entry name" value="IPNS-like_sf"/>
</dbReference>
<sequence>MRVNLGEVSMSNFNGIKLPDPTPEVAHAIEVCTELPLLDVGDYLAGKDGALEQLAANVRAIQSSLGFSAIVNHGVDQSFIDEAEQQVKEAFHLPQDELQKYFHGEHIQGYWPANSVTNVRPGYEAEKEWKSTLAGWAVLRDREPDDPKVVKGIKHRAMNKWPDPKLLPDFKAKINRYHNAMVDLAFKLLKVYSVALGQSPDFLDEDFADSEWYGRLNYYAGSPNAEGELANTAHSDHSFITLLPMSPIPGLQVRTPRMDWIDVECVPGAIIVNGGEWLNQLSNGRFMATPHRVTEPPTERVSMPLFFDPGDEAFNDPLPGLAAEGEERKYPRKNFYEHFAGYIDAYTTPKK</sequence>
<dbReference type="PRINTS" id="PR00682">
    <property type="entry name" value="IPNSYNTHASE"/>
</dbReference>
<dbReference type="InterPro" id="IPR050231">
    <property type="entry name" value="Iron_ascorbate_oxido_reductase"/>
</dbReference>
<dbReference type="OrthoDB" id="21825at2"/>
<evidence type="ECO:0000256" key="2">
    <source>
        <dbReference type="ARBA" id="ARBA00004767"/>
    </source>
</evidence>
<evidence type="ECO:0000313" key="13">
    <source>
        <dbReference type="EMBL" id="TPD60140.1"/>
    </source>
</evidence>
<dbReference type="PANTHER" id="PTHR47990">
    <property type="entry name" value="2-OXOGLUTARATE (2OG) AND FE(II)-DEPENDENT OXYGENASE SUPERFAMILY PROTEIN-RELATED"/>
    <property type="match status" value="1"/>
</dbReference>
<evidence type="ECO:0000256" key="10">
    <source>
        <dbReference type="ARBA" id="ARBA00049359"/>
    </source>
</evidence>
<accession>A0A501PI49</accession>
<evidence type="ECO:0000259" key="12">
    <source>
        <dbReference type="PROSITE" id="PS51471"/>
    </source>
</evidence>
<dbReference type="EMBL" id="VFIY01000008">
    <property type="protein sequence ID" value="TPD60140.1"/>
    <property type="molecule type" value="Genomic_DNA"/>
</dbReference>
<keyword evidence="11" id="KW-0560">Oxidoreductase</keyword>
<evidence type="ECO:0000256" key="11">
    <source>
        <dbReference type="RuleBase" id="RU003682"/>
    </source>
</evidence>
<dbReference type="EC" id="1.14.20.7" evidence="3"/>
<comment type="caution">
    <text evidence="13">The sequence shown here is derived from an EMBL/GenBank/DDBJ whole genome shotgun (WGS) entry which is preliminary data.</text>
</comment>
<dbReference type="GO" id="GO:0046872">
    <property type="term" value="F:metal ion binding"/>
    <property type="evidence" value="ECO:0007669"/>
    <property type="project" value="UniProtKB-KW"/>
</dbReference>
<feature type="domain" description="Fe2OG dioxygenase" evidence="12">
    <location>
        <begin position="209"/>
        <end position="309"/>
    </location>
</feature>
<evidence type="ECO:0000256" key="1">
    <source>
        <dbReference type="ARBA" id="ARBA00001954"/>
    </source>
</evidence>
<comment type="similarity">
    <text evidence="11">Belongs to the iron/ascorbate-dependent oxidoreductase family.</text>
</comment>
<dbReference type="Proteomes" id="UP000319148">
    <property type="component" value="Unassembled WGS sequence"/>
</dbReference>
<dbReference type="AlphaFoldDB" id="A0A501PI49"/>
<dbReference type="SUPFAM" id="SSF51197">
    <property type="entry name" value="Clavaminate synthase-like"/>
    <property type="match status" value="1"/>
</dbReference>
<dbReference type="InterPro" id="IPR044861">
    <property type="entry name" value="IPNS-like_FE2OG_OXY"/>
</dbReference>
<evidence type="ECO:0000256" key="8">
    <source>
        <dbReference type="ARBA" id="ARBA00031282"/>
    </source>
</evidence>
<reference evidence="14" key="1">
    <citation type="submission" date="2019-06" db="EMBL/GenBank/DDBJ databases">
        <title>The complete genome of Emcibacter congregatus ZYLT.</title>
        <authorList>
            <person name="Zhao Z."/>
        </authorList>
    </citation>
    <scope>NUCLEOTIDE SEQUENCE [LARGE SCALE GENOMIC DNA]</scope>
    <source>
        <strain evidence="14">MCCC 1A06723</strain>
    </source>
</reference>
<keyword evidence="14" id="KW-1185">Reference proteome</keyword>
<dbReference type="GO" id="GO:0102276">
    <property type="term" value="F:2-oxoglutarate oxygenase/decarboxylase (ethylene-forming) activity"/>
    <property type="evidence" value="ECO:0007669"/>
    <property type="project" value="UniProtKB-EC"/>
</dbReference>
<evidence type="ECO:0000256" key="9">
    <source>
        <dbReference type="ARBA" id="ARBA00047725"/>
    </source>
</evidence>
<dbReference type="Pfam" id="PF03171">
    <property type="entry name" value="2OG-FeII_Oxy"/>
    <property type="match status" value="1"/>
</dbReference>